<dbReference type="PANTHER" id="PTHR36453:SF1">
    <property type="entry name" value="RIGHT HANDED BETA HELIX DOMAIN-CONTAINING PROTEIN"/>
    <property type="match status" value="1"/>
</dbReference>
<dbReference type="InterPro" id="IPR012334">
    <property type="entry name" value="Pectin_lyas_fold"/>
</dbReference>
<organism evidence="2 3">
    <name type="scientific">Spirosoma fluviale</name>
    <dbReference type="NCBI Taxonomy" id="1597977"/>
    <lineage>
        <taxon>Bacteria</taxon>
        <taxon>Pseudomonadati</taxon>
        <taxon>Bacteroidota</taxon>
        <taxon>Cytophagia</taxon>
        <taxon>Cytophagales</taxon>
        <taxon>Cytophagaceae</taxon>
        <taxon>Spirosoma</taxon>
    </lineage>
</organism>
<dbReference type="Gene3D" id="2.160.20.10">
    <property type="entry name" value="Single-stranded right-handed beta-helix, Pectin lyase-like"/>
    <property type="match status" value="2"/>
</dbReference>
<dbReference type="InterPro" id="IPR006626">
    <property type="entry name" value="PbH1"/>
</dbReference>
<gene>
    <name evidence="2" type="ORF">SAMN06269250_3776</name>
</gene>
<evidence type="ECO:0000259" key="1">
    <source>
        <dbReference type="PROSITE" id="PS51820"/>
    </source>
</evidence>
<dbReference type="SUPFAM" id="SSF56988">
    <property type="entry name" value="Anthrax protective antigen"/>
    <property type="match status" value="1"/>
</dbReference>
<evidence type="ECO:0000313" key="3">
    <source>
        <dbReference type="Proteomes" id="UP000219452"/>
    </source>
</evidence>
<dbReference type="NCBIfam" id="TIGR03804">
    <property type="entry name" value="para_beta_helix"/>
    <property type="match status" value="1"/>
</dbReference>
<dbReference type="SMART" id="SM00758">
    <property type="entry name" value="PA14"/>
    <property type="match status" value="1"/>
</dbReference>
<dbReference type="Gene3D" id="2.60.120.260">
    <property type="entry name" value="Galactose-binding domain-like"/>
    <property type="match status" value="1"/>
</dbReference>
<dbReference type="SMART" id="SM00710">
    <property type="entry name" value="PbH1"/>
    <property type="match status" value="7"/>
</dbReference>
<dbReference type="Gene3D" id="2.60.120.1060">
    <property type="entry name" value="NPCBM/NEW2 domain"/>
    <property type="match status" value="1"/>
</dbReference>
<dbReference type="OrthoDB" id="279982at2"/>
<dbReference type="Pfam" id="PF08305">
    <property type="entry name" value="NPCBM"/>
    <property type="match status" value="1"/>
</dbReference>
<dbReference type="SMART" id="SM00776">
    <property type="entry name" value="NPCBM"/>
    <property type="match status" value="1"/>
</dbReference>
<evidence type="ECO:0000313" key="2">
    <source>
        <dbReference type="EMBL" id="SOD92058.1"/>
    </source>
</evidence>
<dbReference type="AlphaFoldDB" id="A0A286G981"/>
<dbReference type="InterPro" id="IPR037524">
    <property type="entry name" value="PA14/GLEYA"/>
</dbReference>
<keyword evidence="3" id="KW-1185">Reference proteome</keyword>
<dbReference type="Gene3D" id="2.60.120.380">
    <property type="match status" value="1"/>
</dbReference>
<dbReference type="NCBIfam" id="TIGR04183">
    <property type="entry name" value="Por_Secre_tail"/>
    <property type="match status" value="1"/>
</dbReference>
<dbReference type="EMBL" id="OCNH01000003">
    <property type="protein sequence ID" value="SOD92058.1"/>
    <property type="molecule type" value="Genomic_DNA"/>
</dbReference>
<name>A0A286G981_9BACT</name>
<sequence>MFQKSIGEHRSCARSPLLFTLILLFCTLCQPVLAQTTYYVANSGSDANSGNSEGTPFQTLAKVNSLALQPGDAVLFRRGDTFRGSLVIRQSGAPGRPIVIDAYGAGGKPVLAGSVPVTNWANLGNNIWQADCPSCGSRVTGVYRNATALPLGRYPNLSDASKGYLTIQSHSGKTQLTSQQGLAANWTGGEAVVRPNQWILDRAAITQQNGNTLALANTSSYNLADGWGFFIQNHPATLDQTGEWYYNPATKTIQLFDNQGNPNSQFMTATAFNEGIKLADVSYITVRNVKIAETLSSGIAVTGGSNFTFSGNDITNSGEDGVTIIGSGNTVVAENNLIEDANSSGFYIGPYQNFTFRGNTLRRIGTLPGRGKSGDGTYSALQSLCTANTLIENNVIDNIGYSGITVVTNATVRYNQVSNFCLTKSDGGGIYTWNGSGSSTGDLHIVSNIVFSGIGAPEGTPGGAYSGANGIFLDDCSKNINVLNNTSFGSKGMGIFLRGVSSITVKGNTSFNNTEEQLKLAYNGACALRNNIVENNILFSRLANQVVAAYESNGNDLASYGQFDYNYYVRPFEDLFKIRAVYNPGSGLTGAELSLKAWQTQFGKDANSANSPITYKSQIVGQTGASLLTSSFSGDAGGWSVWSPAGNGRADWDNTSRLDGGSLRLAFSNSQPDSYLLATVKIGTVTKGKSYQLLFDGVASADGKKVEVYPRQLSGSYRDLSPRTLLLMGTARQTYEAVFTATADESNAILVVQVTGDGQTAWIDNVRLKEATLTTVNPDDYIKLVYNATSQDKTVGLDGSYRDAKNTAYANQITLSPFSSAVLMKEINPAATPVVALREPENPANATAGLDYQYYEGFWNNLPDLNGLTPAKSGNAPRVDLSVRNRAEQYALRYTGYVDVPADGSYTFYTSSDDGSKLLIGTTEVVANDGVHDVIEKSGSIGLKAGKHAITLLYFQAGGGQSMIVSYEGPGLGRREIPASAFYRVTTGTSGVYLSDLNWTTASNGYGPVEKDRSNGEANAGDGRTLTLNGVTYPKGLGVHAASSITYSLNGQYTHFLSDIGIDDEIPNGSCGSVTFEVYLDDVLAYNSGRMNPAMPTKSIDLDVSGKQTLRLVVTNAGDEPTCDHADWAGARLTGSGSGRIANRSAEEFPAELAVLVYPIPARDEVQVRYRTPTSGDVSVQLVNTAAIPVIQLRQPVSVGENLIRLPVGELRRGFYVLTVTQDGKRFTRKVILAE</sequence>
<dbReference type="InterPro" id="IPR013222">
    <property type="entry name" value="Glyco_hyd_98_carb-bd"/>
</dbReference>
<dbReference type="Pfam" id="PF07691">
    <property type="entry name" value="PA14"/>
    <property type="match status" value="1"/>
</dbReference>
<dbReference type="SUPFAM" id="SSF49785">
    <property type="entry name" value="Galactose-binding domain-like"/>
    <property type="match status" value="2"/>
</dbReference>
<dbReference type="PANTHER" id="PTHR36453">
    <property type="entry name" value="SECRETED PROTEIN-RELATED"/>
    <property type="match status" value="1"/>
</dbReference>
<dbReference type="SUPFAM" id="SSF51126">
    <property type="entry name" value="Pectin lyase-like"/>
    <property type="match status" value="1"/>
</dbReference>
<protein>
    <submittedName>
        <fullName evidence="2">Por secretion system C-terminal sorting domain-containing protein</fullName>
    </submittedName>
</protein>
<dbReference type="InterPro" id="IPR039448">
    <property type="entry name" value="Beta_helix"/>
</dbReference>
<dbReference type="Proteomes" id="UP000219452">
    <property type="component" value="Unassembled WGS sequence"/>
</dbReference>
<dbReference type="InterPro" id="IPR026444">
    <property type="entry name" value="Secre_tail"/>
</dbReference>
<dbReference type="InterPro" id="IPR011050">
    <property type="entry name" value="Pectin_lyase_fold/virulence"/>
</dbReference>
<proteinExistence type="predicted"/>
<accession>A0A286G981</accession>
<dbReference type="Pfam" id="PF13229">
    <property type="entry name" value="Beta_helix"/>
    <property type="match status" value="1"/>
</dbReference>
<dbReference type="PROSITE" id="PS51820">
    <property type="entry name" value="PA14"/>
    <property type="match status" value="1"/>
</dbReference>
<dbReference type="InterPro" id="IPR011658">
    <property type="entry name" value="PA14_dom"/>
</dbReference>
<dbReference type="InterPro" id="IPR022441">
    <property type="entry name" value="Para_beta_helix_rpt-2"/>
</dbReference>
<dbReference type="InterPro" id="IPR038637">
    <property type="entry name" value="NPCBM_sf"/>
</dbReference>
<dbReference type="RefSeq" id="WP_097128655.1">
    <property type="nucleotide sequence ID" value="NZ_OCNH01000003.1"/>
</dbReference>
<reference evidence="3" key="1">
    <citation type="submission" date="2017-09" db="EMBL/GenBank/DDBJ databases">
        <authorList>
            <person name="Varghese N."/>
            <person name="Submissions S."/>
        </authorList>
    </citation>
    <scope>NUCLEOTIDE SEQUENCE [LARGE SCALE GENOMIC DNA]</scope>
    <source>
        <strain evidence="3">DSM 29961</strain>
    </source>
</reference>
<dbReference type="InterPro" id="IPR008979">
    <property type="entry name" value="Galactose-bd-like_sf"/>
</dbReference>
<feature type="domain" description="PA14" evidence="1">
    <location>
        <begin position="845"/>
        <end position="981"/>
    </location>
</feature>